<dbReference type="InterPro" id="IPR028098">
    <property type="entry name" value="Glyco_trans_4-like_N"/>
</dbReference>
<dbReference type="PANTHER" id="PTHR45947:SF3">
    <property type="entry name" value="SULFOQUINOVOSYL TRANSFERASE SQD2"/>
    <property type="match status" value="1"/>
</dbReference>
<keyword evidence="3" id="KW-1185">Reference proteome</keyword>
<organism evidence="2 3">
    <name type="scientific">Tsuneonella litorea</name>
    <dbReference type="NCBI Taxonomy" id="2976475"/>
    <lineage>
        <taxon>Bacteria</taxon>
        <taxon>Pseudomonadati</taxon>
        <taxon>Pseudomonadota</taxon>
        <taxon>Alphaproteobacteria</taxon>
        <taxon>Sphingomonadales</taxon>
        <taxon>Erythrobacteraceae</taxon>
        <taxon>Tsuneonella</taxon>
    </lineage>
</organism>
<evidence type="ECO:0000313" key="3">
    <source>
        <dbReference type="Proteomes" id="UP001142648"/>
    </source>
</evidence>
<dbReference type="InterPro" id="IPR050194">
    <property type="entry name" value="Glycosyltransferase_grp1"/>
</dbReference>
<dbReference type="PANTHER" id="PTHR45947">
    <property type="entry name" value="SULFOQUINOVOSYL TRANSFERASE SQD2"/>
    <property type="match status" value="1"/>
</dbReference>
<dbReference type="SUPFAM" id="SSF53756">
    <property type="entry name" value="UDP-Glycosyltransferase/glycogen phosphorylase"/>
    <property type="match status" value="1"/>
</dbReference>
<dbReference type="EC" id="2.4.-.-" evidence="2"/>
<proteinExistence type="predicted"/>
<dbReference type="RefSeq" id="WP_259963314.1">
    <property type="nucleotide sequence ID" value="NZ_JAOAMV010000010.1"/>
</dbReference>
<keyword evidence="2" id="KW-0808">Transferase</keyword>
<dbReference type="EMBL" id="JAOAMV010000010">
    <property type="protein sequence ID" value="MCT2560196.1"/>
    <property type="molecule type" value="Genomic_DNA"/>
</dbReference>
<evidence type="ECO:0000259" key="1">
    <source>
        <dbReference type="Pfam" id="PF13439"/>
    </source>
</evidence>
<keyword evidence="2" id="KW-0328">Glycosyltransferase</keyword>
<dbReference type="Proteomes" id="UP001142648">
    <property type="component" value="Unassembled WGS sequence"/>
</dbReference>
<evidence type="ECO:0000313" key="2">
    <source>
        <dbReference type="EMBL" id="MCT2560196.1"/>
    </source>
</evidence>
<gene>
    <name evidence="2" type="ORF">N0B51_14530</name>
</gene>
<dbReference type="Gene3D" id="3.40.50.2000">
    <property type="entry name" value="Glycogen Phosphorylase B"/>
    <property type="match status" value="2"/>
</dbReference>
<dbReference type="Pfam" id="PF13439">
    <property type="entry name" value="Glyco_transf_4"/>
    <property type="match status" value="1"/>
</dbReference>
<dbReference type="Pfam" id="PF13692">
    <property type="entry name" value="Glyco_trans_1_4"/>
    <property type="match status" value="1"/>
</dbReference>
<protein>
    <submittedName>
        <fullName evidence="2">Glycosyltransferase</fullName>
        <ecNumber evidence="2">2.4.-.-</ecNumber>
    </submittedName>
</protein>
<reference evidence="2" key="1">
    <citation type="submission" date="2022-09" db="EMBL/GenBank/DDBJ databases">
        <title>The genome sequence of Tsuneonella sp. YG55.</title>
        <authorList>
            <person name="Liu Y."/>
        </authorList>
    </citation>
    <scope>NUCLEOTIDE SEQUENCE</scope>
    <source>
        <strain evidence="2">YG55</strain>
    </source>
</reference>
<accession>A0A9X2W3J9</accession>
<sequence>MKIVDVCGFYTPFGGGIRTYIEQKLRLAEQLGHDITVLAPGVRAECRVVSSSARIEFLPSPHFLLDRKYFAFADEKAVHCALDRLKPDLIEASSPWRSANYVASYPGPVPRALIMHSDPLSAHAYRWFERVAEPTSVDRAFDWFWRRLRTYGQQFDLVVSANRHLSERLITGGVANVATVPMGVEQGLFSPAHRDEDLRRDLLASCALGPDATLLIAAGRLATEKRVPMLVDAATRAGRKRPIALAIFGEGRTLPDVIRAIAGNPHVRVFAPVRDRQQFARLLASADALLHGCEAETFGMVAAEATASGLRVVAPLAGGVSDFARLTPGLGFTPLDAVDASRAILQLPVHGQAAPWTAEVRTMAEHLGQLFDHYHDLASQGASKAA</sequence>
<feature type="domain" description="Glycosyltransferase subfamily 4-like N-terminal" evidence="1">
    <location>
        <begin position="15"/>
        <end position="185"/>
    </location>
</feature>
<comment type="caution">
    <text evidence="2">The sequence shown here is derived from an EMBL/GenBank/DDBJ whole genome shotgun (WGS) entry which is preliminary data.</text>
</comment>
<dbReference type="AlphaFoldDB" id="A0A9X2W3J9"/>
<name>A0A9X2W3J9_9SPHN</name>
<dbReference type="GO" id="GO:0016757">
    <property type="term" value="F:glycosyltransferase activity"/>
    <property type="evidence" value="ECO:0007669"/>
    <property type="project" value="UniProtKB-KW"/>
</dbReference>